<dbReference type="EMBL" id="UYRX01000251">
    <property type="protein sequence ID" value="VDK78592.1"/>
    <property type="molecule type" value="Genomic_DNA"/>
</dbReference>
<dbReference type="STRING" id="42156.A0A3P6SRV9"/>
<dbReference type="Proteomes" id="UP000277928">
    <property type="component" value="Unassembled WGS sequence"/>
</dbReference>
<dbReference type="InterPro" id="IPR032409">
    <property type="entry name" value="GEF6/7_CC"/>
</dbReference>
<evidence type="ECO:0000259" key="2">
    <source>
        <dbReference type="Pfam" id="PF16523"/>
    </source>
</evidence>
<gene>
    <name evidence="3" type="ORF">NLS_LOCUS4133</name>
</gene>
<reference evidence="3 4" key="1">
    <citation type="submission" date="2018-08" db="EMBL/GenBank/DDBJ databases">
        <authorList>
            <person name="Laetsch R D."/>
            <person name="Stevens L."/>
            <person name="Kumar S."/>
            <person name="Blaxter L. M."/>
        </authorList>
    </citation>
    <scope>NUCLEOTIDE SEQUENCE [LARGE SCALE GENOMIC DNA]</scope>
</reference>
<keyword evidence="4" id="KW-1185">Reference proteome</keyword>
<proteinExistence type="predicted"/>
<protein>
    <recommendedName>
        <fullName evidence="2">Rho guanine nucleotide exchange factor 6/7 coiled-coil domain-containing protein</fullName>
    </recommendedName>
</protein>
<dbReference type="OrthoDB" id="443981at2759"/>
<feature type="domain" description="Rho guanine nucleotide exchange factor 6/7 coiled-coil" evidence="2">
    <location>
        <begin position="106"/>
        <end position="158"/>
    </location>
</feature>
<organism evidence="3 4">
    <name type="scientific">Litomosoides sigmodontis</name>
    <name type="common">Filarial nematode worm</name>
    <dbReference type="NCBI Taxonomy" id="42156"/>
    <lineage>
        <taxon>Eukaryota</taxon>
        <taxon>Metazoa</taxon>
        <taxon>Ecdysozoa</taxon>
        <taxon>Nematoda</taxon>
        <taxon>Chromadorea</taxon>
        <taxon>Rhabditida</taxon>
        <taxon>Spirurina</taxon>
        <taxon>Spiruromorpha</taxon>
        <taxon>Filarioidea</taxon>
        <taxon>Onchocercidae</taxon>
        <taxon>Litomosoides</taxon>
    </lineage>
</organism>
<name>A0A3P6SRV9_LITSI</name>
<feature type="coiled-coil region" evidence="1">
    <location>
        <begin position="119"/>
        <end position="160"/>
    </location>
</feature>
<evidence type="ECO:0000313" key="4">
    <source>
        <dbReference type="Proteomes" id="UP000277928"/>
    </source>
</evidence>
<evidence type="ECO:0000256" key="1">
    <source>
        <dbReference type="SAM" id="Coils"/>
    </source>
</evidence>
<sequence>MKAEISPLRKAEISQLPASIKADNAKRNALPPGLRFDHKLEMVLPEGINGNESAKDPCSKQTKMYSGYCLRPFPASRGNYAVDYSRKTNIKLRKEISQGDQEDAFLSLVDTVYALRDQLNSVQKELLHLNKTVDREQKSRRRLEEMVRRLCQQLQQQQQHGQKVSANLTSKASLSARD</sequence>
<accession>A0A3P6SRV9</accession>
<dbReference type="Pfam" id="PF16523">
    <property type="entry name" value="betaPIX_CC"/>
    <property type="match status" value="1"/>
</dbReference>
<dbReference type="Gene3D" id="1.20.5.390">
    <property type="entry name" value="L1 transposable element, trimerization domain"/>
    <property type="match status" value="1"/>
</dbReference>
<dbReference type="AlphaFoldDB" id="A0A3P6SRV9"/>
<evidence type="ECO:0000313" key="3">
    <source>
        <dbReference type="EMBL" id="VDK78592.1"/>
    </source>
</evidence>
<keyword evidence="1" id="KW-0175">Coiled coil</keyword>